<evidence type="ECO:0000313" key="3">
    <source>
        <dbReference type="Proteomes" id="UP001320420"/>
    </source>
</evidence>
<feature type="region of interest" description="Disordered" evidence="1">
    <location>
        <begin position="312"/>
        <end position="344"/>
    </location>
</feature>
<dbReference type="GO" id="GO:0033328">
    <property type="term" value="F:peroxisome membrane targeting sequence binding"/>
    <property type="evidence" value="ECO:0007669"/>
    <property type="project" value="TreeGrafter"/>
</dbReference>
<organism evidence="2 3">
    <name type="scientific">Diatrype stigma</name>
    <dbReference type="NCBI Taxonomy" id="117547"/>
    <lineage>
        <taxon>Eukaryota</taxon>
        <taxon>Fungi</taxon>
        <taxon>Dikarya</taxon>
        <taxon>Ascomycota</taxon>
        <taxon>Pezizomycotina</taxon>
        <taxon>Sordariomycetes</taxon>
        <taxon>Xylariomycetidae</taxon>
        <taxon>Xylariales</taxon>
        <taxon>Diatrypaceae</taxon>
        <taxon>Diatrype</taxon>
    </lineage>
</organism>
<feature type="compositionally biased region" description="Low complexity" evidence="1">
    <location>
        <begin position="143"/>
        <end position="175"/>
    </location>
</feature>
<dbReference type="Gene3D" id="1.20.120.900">
    <property type="entry name" value="Pex19, mPTS binding domain"/>
    <property type="match status" value="1"/>
</dbReference>
<dbReference type="EMBL" id="JAKJXP020000009">
    <property type="protein sequence ID" value="KAK7755972.1"/>
    <property type="molecule type" value="Genomic_DNA"/>
</dbReference>
<dbReference type="GO" id="GO:0045046">
    <property type="term" value="P:protein import into peroxisome membrane"/>
    <property type="evidence" value="ECO:0007669"/>
    <property type="project" value="TreeGrafter"/>
</dbReference>
<feature type="compositionally biased region" description="Low complexity" evidence="1">
    <location>
        <begin position="66"/>
        <end position="91"/>
    </location>
</feature>
<accession>A0AAN9YVB6</accession>
<feature type="compositionally biased region" description="Acidic residues" evidence="1">
    <location>
        <begin position="32"/>
        <end position="52"/>
    </location>
</feature>
<dbReference type="PANTHER" id="PTHR12774:SF2">
    <property type="entry name" value="PEROXISOMAL BIOGENESIS FACTOR 19"/>
    <property type="match status" value="1"/>
</dbReference>
<name>A0AAN9YVB6_9PEZI</name>
<comment type="caution">
    <text evidence="2">The sequence shown here is derived from an EMBL/GenBank/DDBJ whole genome shotgun (WGS) entry which is preliminary data.</text>
</comment>
<dbReference type="AlphaFoldDB" id="A0AAN9YVB6"/>
<protein>
    <submittedName>
        <fullName evidence="2">Peroxisome chaperone and import receptor</fullName>
    </submittedName>
</protein>
<sequence length="344" mass="36917">MDAGTTDKVGDDPNKPGAQTKADEKQAAPTVEIEDAPDPDEDDLDDLDDMLEEFSSAKLNSDGAAASPGPGIPSTTTPSSAPNPSLPATNAGPAFTAEGLEDLSEEEFEKQLQAGMAELMNNLENSTDMQSQFEDIFKGLGGSAPAASGSDSQSGNAPGSSAQAAAAAADLSQDATFQETIRRTMARMQESGDQATAAAAAEGSEDDFLAEMMKAMKDIPGNEGSEEDFSKMLMGMMEHLTNKEILYEPMKELNDKYPDWITENKDTLSKEDLKRYQDQQVYVAEMVAKFEEPSYSDDHSADRQYIVERMQKMQEAGSPPHDLIGDMPSAKEVLDAPDESCAPQ</sequence>
<dbReference type="GO" id="GO:0005778">
    <property type="term" value="C:peroxisomal membrane"/>
    <property type="evidence" value="ECO:0007669"/>
    <property type="project" value="TreeGrafter"/>
</dbReference>
<evidence type="ECO:0000313" key="2">
    <source>
        <dbReference type="EMBL" id="KAK7755972.1"/>
    </source>
</evidence>
<feature type="compositionally biased region" description="Polar residues" evidence="1">
    <location>
        <begin position="122"/>
        <end position="133"/>
    </location>
</feature>
<keyword evidence="2" id="KW-0675">Receptor</keyword>
<dbReference type="Pfam" id="PF04614">
    <property type="entry name" value="Pex19"/>
    <property type="match status" value="1"/>
</dbReference>
<dbReference type="InterPro" id="IPR006708">
    <property type="entry name" value="Pex19"/>
</dbReference>
<reference evidence="2 3" key="1">
    <citation type="submission" date="2024-02" db="EMBL/GenBank/DDBJ databases">
        <title>De novo assembly and annotation of 12 fungi associated with fruit tree decline syndrome in Ontario, Canada.</title>
        <authorList>
            <person name="Sulman M."/>
            <person name="Ellouze W."/>
            <person name="Ilyukhin E."/>
        </authorList>
    </citation>
    <scope>NUCLEOTIDE SEQUENCE [LARGE SCALE GENOMIC DNA]</scope>
    <source>
        <strain evidence="2 3">M11/M66-122</strain>
    </source>
</reference>
<feature type="region of interest" description="Disordered" evidence="1">
    <location>
        <begin position="1"/>
        <end position="204"/>
    </location>
</feature>
<feature type="compositionally biased region" description="Acidic residues" evidence="1">
    <location>
        <begin position="99"/>
        <end position="108"/>
    </location>
</feature>
<dbReference type="InterPro" id="IPR038322">
    <property type="entry name" value="Pex19_C_sf"/>
</dbReference>
<keyword evidence="3" id="KW-1185">Reference proteome</keyword>
<dbReference type="PANTHER" id="PTHR12774">
    <property type="entry name" value="PEROXISOMAL BIOGENESIS FACTOR 19"/>
    <property type="match status" value="1"/>
</dbReference>
<proteinExistence type="predicted"/>
<gene>
    <name evidence="2" type="primary">PEX19_1</name>
    <name evidence="2" type="ORF">SLS62_001914</name>
</gene>
<evidence type="ECO:0000256" key="1">
    <source>
        <dbReference type="SAM" id="MobiDB-lite"/>
    </source>
</evidence>
<dbReference type="Proteomes" id="UP001320420">
    <property type="component" value="Unassembled WGS sequence"/>
</dbReference>